<dbReference type="EMBL" id="MQTW01000327">
    <property type="protein sequence ID" value="RYC80738.1"/>
    <property type="molecule type" value="Genomic_DNA"/>
</dbReference>
<proteinExistence type="predicted"/>
<sequence>MADLAKSMNSHRKEAEIHKNGLRQMVAANGGPTSLALGGGFLPHLITLIDMGDAVLNASRPGFNTTESWQLPAAPISLLSTVLRRSNEELRASGIGTPLISLLRRVHRATVHFECGVVAEPVDEFTFDGFEMETPSSAAIRCAAEISLNALEHSFPFSSDINLALVEQLRSSIASLTQDGTNDVEVENEILVWACFTGAAVAREKRTWFLAKAGPVVMSLDQSQLHLFKIGATRFCAILQKLDGDEVAQYRPRIVTCT</sequence>
<dbReference type="AlphaFoldDB" id="A0A4Q2V7M3"/>
<dbReference type="Proteomes" id="UP000290540">
    <property type="component" value="Unassembled WGS sequence"/>
</dbReference>
<gene>
    <name evidence="1" type="ORF">BFJ63_vAg16373</name>
</gene>
<evidence type="ECO:0000313" key="1">
    <source>
        <dbReference type="EMBL" id="RYC80738.1"/>
    </source>
</evidence>
<name>A0A4Q2V7M3_FUSOX</name>
<organism evidence="1 2">
    <name type="scientific">Fusarium oxysporum f. sp. narcissi</name>
    <dbReference type="NCBI Taxonomy" id="451672"/>
    <lineage>
        <taxon>Eukaryota</taxon>
        <taxon>Fungi</taxon>
        <taxon>Dikarya</taxon>
        <taxon>Ascomycota</taxon>
        <taxon>Pezizomycotina</taxon>
        <taxon>Sordariomycetes</taxon>
        <taxon>Hypocreomycetidae</taxon>
        <taxon>Hypocreales</taxon>
        <taxon>Nectriaceae</taxon>
        <taxon>Fusarium</taxon>
        <taxon>Fusarium oxysporum species complex</taxon>
    </lineage>
</organism>
<protein>
    <submittedName>
        <fullName evidence="1">Uncharacterized protein</fullName>
    </submittedName>
</protein>
<dbReference type="PANTHER" id="PTHR37540">
    <property type="entry name" value="TRANSCRIPTION FACTOR (ACR-2), PUTATIVE-RELATED-RELATED"/>
    <property type="match status" value="1"/>
</dbReference>
<comment type="caution">
    <text evidence="1">The sequence shown here is derived from an EMBL/GenBank/DDBJ whole genome shotgun (WGS) entry which is preliminary data.</text>
</comment>
<dbReference type="PANTHER" id="PTHR37540:SF5">
    <property type="entry name" value="TRANSCRIPTION FACTOR DOMAIN-CONTAINING PROTEIN"/>
    <property type="match status" value="1"/>
</dbReference>
<accession>A0A4Q2V7M3</accession>
<reference evidence="1 2" key="1">
    <citation type="submission" date="2016-12" db="EMBL/GenBank/DDBJ databases">
        <title>Draft genome sequence of Fusarium oxysporum causing rot on Narcissus.</title>
        <authorList>
            <person name="Armitage A.D."/>
            <person name="Taylor A."/>
            <person name="Clarkson J.P."/>
            <person name="Harrison R.J."/>
            <person name="Jackson A.C."/>
        </authorList>
    </citation>
    <scope>NUCLEOTIDE SEQUENCE [LARGE SCALE GENOMIC DNA]</scope>
    <source>
        <strain evidence="1 2">N139</strain>
    </source>
</reference>
<evidence type="ECO:0000313" key="2">
    <source>
        <dbReference type="Proteomes" id="UP000290540"/>
    </source>
</evidence>